<protein>
    <submittedName>
        <fullName evidence="2">Uncharacterized protein</fullName>
    </submittedName>
</protein>
<proteinExistence type="predicted"/>
<dbReference type="Proteomes" id="UP000077315">
    <property type="component" value="Unassembled WGS sequence"/>
</dbReference>
<evidence type="ECO:0000313" key="2">
    <source>
        <dbReference type="EMBL" id="OAD73560.1"/>
    </source>
</evidence>
<dbReference type="GeneID" id="28999402"/>
<reference evidence="3" key="1">
    <citation type="submission" date="2015-06" db="EMBL/GenBank/DDBJ databases">
        <title>Expansion of signal transduction pathways in fungi by whole-genome duplication.</title>
        <authorList>
            <consortium name="DOE Joint Genome Institute"/>
            <person name="Corrochano L.M."/>
            <person name="Kuo A."/>
            <person name="Marcet-Houben M."/>
            <person name="Polaino S."/>
            <person name="Salamov A."/>
            <person name="Villalobos J.M."/>
            <person name="Alvarez M.I."/>
            <person name="Avalos J."/>
            <person name="Benito E.P."/>
            <person name="Benoit I."/>
            <person name="Burger G."/>
            <person name="Camino L.P."/>
            <person name="Canovas D."/>
            <person name="Cerda-Olmedo E."/>
            <person name="Cheng J.-F."/>
            <person name="Dominguez A."/>
            <person name="Elias M."/>
            <person name="Eslava A.P."/>
            <person name="Glaser F."/>
            <person name="Grimwood J."/>
            <person name="Gutierrez G."/>
            <person name="Heitman J."/>
            <person name="Henrissat B."/>
            <person name="Iturriaga E.A."/>
            <person name="Lang B.F."/>
            <person name="Lavin J.L."/>
            <person name="Lee S."/>
            <person name="Li W."/>
            <person name="Lindquist E."/>
            <person name="Lopez-Garcia S."/>
            <person name="Luque E.M."/>
            <person name="Marcos A.T."/>
            <person name="Martin J."/>
            <person name="McCluskey K."/>
            <person name="Medina H.R."/>
            <person name="Miralles-Duran A."/>
            <person name="Miyazaki A."/>
            <person name="Munoz-Torres E."/>
            <person name="Oguiza J.A."/>
            <person name="Ohm R."/>
            <person name="Olmedo M."/>
            <person name="Orejas M."/>
            <person name="Ortiz-Castellanos L."/>
            <person name="Pisabarro A.G."/>
            <person name="Rodriguez-Romero J."/>
            <person name="Ruiz-Herrera J."/>
            <person name="Ruiz-Vazquez R."/>
            <person name="Sanz C."/>
            <person name="Schackwitz W."/>
            <person name="Schmutz J."/>
            <person name="Shahriari M."/>
            <person name="Shelest E."/>
            <person name="Silva-Franco F."/>
            <person name="Soanes D."/>
            <person name="Syed K."/>
            <person name="Tagua V.G."/>
            <person name="Talbot N.J."/>
            <person name="Thon M."/>
            <person name="De vries R.P."/>
            <person name="Wiebenga A."/>
            <person name="Yadav J.S."/>
            <person name="Braun E.L."/>
            <person name="Baker S."/>
            <person name="Garre V."/>
            <person name="Horwitz B."/>
            <person name="Torres-Martinez S."/>
            <person name="Idnurm A."/>
            <person name="Herrera-Estrella A."/>
            <person name="Gabaldon T."/>
            <person name="Grigoriev I.V."/>
        </authorList>
    </citation>
    <scope>NUCLEOTIDE SEQUENCE [LARGE SCALE GENOMIC DNA]</scope>
    <source>
        <strain evidence="3">NRRL 1555(-)</strain>
    </source>
</reference>
<accession>A0A163DUS9</accession>
<dbReference type="RefSeq" id="XP_018291600.1">
    <property type="nucleotide sequence ID" value="XM_018438496.1"/>
</dbReference>
<keyword evidence="1" id="KW-0812">Transmembrane</keyword>
<evidence type="ECO:0000313" key="3">
    <source>
        <dbReference type="Proteomes" id="UP000077315"/>
    </source>
</evidence>
<keyword evidence="1" id="KW-0472">Membrane</keyword>
<keyword evidence="3" id="KW-1185">Reference proteome</keyword>
<gene>
    <name evidence="2" type="ORF">PHYBLDRAFT_181579</name>
</gene>
<organism evidence="2 3">
    <name type="scientific">Phycomyces blakesleeanus (strain ATCC 8743b / DSM 1359 / FGSC 10004 / NBRC 33097 / NRRL 1555)</name>
    <dbReference type="NCBI Taxonomy" id="763407"/>
    <lineage>
        <taxon>Eukaryota</taxon>
        <taxon>Fungi</taxon>
        <taxon>Fungi incertae sedis</taxon>
        <taxon>Mucoromycota</taxon>
        <taxon>Mucoromycotina</taxon>
        <taxon>Mucoromycetes</taxon>
        <taxon>Mucorales</taxon>
        <taxon>Phycomycetaceae</taxon>
        <taxon>Phycomyces</taxon>
    </lineage>
</organism>
<dbReference type="VEuPathDB" id="FungiDB:PHYBLDRAFT_181579"/>
<keyword evidence="1" id="KW-1133">Transmembrane helix</keyword>
<dbReference type="EMBL" id="KV440981">
    <property type="protein sequence ID" value="OAD73560.1"/>
    <property type="molecule type" value="Genomic_DNA"/>
</dbReference>
<dbReference type="AlphaFoldDB" id="A0A163DUS9"/>
<feature type="transmembrane region" description="Helical" evidence="1">
    <location>
        <begin position="57"/>
        <end position="77"/>
    </location>
</feature>
<dbReference type="InParanoid" id="A0A163DUS9"/>
<sequence>MYTRLVRIATRPLDASKKLAYCSIVGVSVYGYVQACKDDFSLTLKTKSNSKSHCLGLVYLIIFRPVLPFPAMSCPVLSQSSKKKKKQETIISSIPALTKKLN</sequence>
<evidence type="ECO:0000256" key="1">
    <source>
        <dbReference type="SAM" id="Phobius"/>
    </source>
</evidence>
<name>A0A163DUS9_PHYB8</name>